<sequence>MTEDDLPDTPATTTCEAVAAVAEASRQWAAVTYSGRARVIHAIANALDTAAEDLIATAQEETNLPEGRLVGELKRTTFQLRLFADVVADGTFLDARIDRPDATWPMGAPRPDLRRMLMPIGPVLVFAASNFPFAFSVAGGDTAAALAAGNAVLVKAHSGHPRLSNATAAVVRAAGRAAGAPENLLRVIHETENGVTALQDPRIRAASFTGSIRGGRALFDIANARPEPIPFYGELGSVNPAFVAPTAASRHASEIVDGFLGSITGSRGQLCTKPGLLLVPAESSMLAMLRDADLPNPTPMLNDRIQKGFEADLAALATHSGVSTLLKGANSTDTSPGTTLLHTTLDKVLASPEALITEVFGPAALIVTYSDPAEVPELARTLAGQLTATIIAESDAASDITLAQDLLPILTEKAGRLLWNQWPTGVSVTYAQQHGGPYPATTAPTTTSVGTASITRFLRPVAFQNFPSTFLPDALNDGNPLSIPQHIDG</sequence>
<dbReference type="AlphaFoldDB" id="A0A426K2S1"/>
<dbReference type="PANTHER" id="PTHR43353">
    <property type="entry name" value="SUCCINATE-SEMIALDEHYDE DEHYDROGENASE, MITOCHONDRIAL"/>
    <property type="match status" value="1"/>
</dbReference>
<keyword evidence="1" id="KW-0560">Oxidoreductase</keyword>
<gene>
    <name evidence="3" type="ORF">EIL87_03420</name>
</gene>
<dbReference type="PANTHER" id="PTHR43353:SF3">
    <property type="entry name" value="ALDEHYDE DEHYDROGENASE-RELATED"/>
    <property type="match status" value="1"/>
</dbReference>
<dbReference type="Gene3D" id="3.40.605.10">
    <property type="entry name" value="Aldehyde Dehydrogenase, Chain A, domain 1"/>
    <property type="match status" value="1"/>
</dbReference>
<proteinExistence type="predicted"/>
<evidence type="ECO:0000259" key="2">
    <source>
        <dbReference type="Pfam" id="PF00171"/>
    </source>
</evidence>
<dbReference type="OrthoDB" id="9770537at2"/>
<dbReference type="Proteomes" id="UP000274515">
    <property type="component" value="Unassembled WGS sequence"/>
</dbReference>
<dbReference type="InterPro" id="IPR016161">
    <property type="entry name" value="Ald_DH/histidinol_DH"/>
</dbReference>
<dbReference type="InterPro" id="IPR016163">
    <property type="entry name" value="Ald_DH_C"/>
</dbReference>
<evidence type="ECO:0000313" key="3">
    <source>
        <dbReference type="EMBL" id="RRO19755.1"/>
    </source>
</evidence>
<dbReference type="InterPro" id="IPR016162">
    <property type="entry name" value="Ald_DH_N"/>
</dbReference>
<feature type="domain" description="Aldehyde dehydrogenase" evidence="2">
    <location>
        <begin position="10"/>
        <end position="429"/>
    </location>
</feature>
<dbReference type="Gene3D" id="3.40.309.10">
    <property type="entry name" value="Aldehyde Dehydrogenase, Chain A, domain 2"/>
    <property type="match status" value="1"/>
</dbReference>
<dbReference type="InterPro" id="IPR015590">
    <property type="entry name" value="Aldehyde_DH_dom"/>
</dbReference>
<protein>
    <submittedName>
        <fullName evidence="3">Aldehyde dehydrogenase family protein</fullName>
    </submittedName>
</protein>
<dbReference type="SUPFAM" id="SSF53720">
    <property type="entry name" value="ALDH-like"/>
    <property type="match status" value="1"/>
</dbReference>
<keyword evidence="4" id="KW-1185">Reference proteome</keyword>
<comment type="caution">
    <text evidence="3">The sequence shown here is derived from an EMBL/GenBank/DDBJ whole genome shotgun (WGS) entry which is preliminary data.</text>
</comment>
<evidence type="ECO:0000256" key="1">
    <source>
        <dbReference type="ARBA" id="ARBA00023002"/>
    </source>
</evidence>
<dbReference type="InterPro" id="IPR050740">
    <property type="entry name" value="Aldehyde_DH_Superfamily"/>
</dbReference>
<accession>A0A426K2S1</accession>
<dbReference type="GO" id="GO:0016620">
    <property type="term" value="F:oxidoreductase activity, acting on the aldehyde or oxo group of donors, NAD or NADP as acceptor"/>
    <property type="evidence" value="ECO:0007669"/>
    <property type="project" value="InterPro"/>
</dbReference>
<dbReference type="EMBL" id="RSAA01000003">
    <property type="protein sequence ID" value="RRO19755.1"/>
    <property type="molecule type" value="Genomic_DNA"/>
</dbReference>
<dbReference type="Pfam" id="PF00171">
    <property type="entry name" value="Aldedh"/>
    <property type="match status" value="1"/>
</dbReference>
<dbReference type="RefSeq" id="WP_125088679.1">
    <property type="nucleotide sequence ID" value="NZ_RSAA01000003.1"/>
</dbReference>
<name>A0A426K2S1_9PSEU</name>
<reference evidence="3 4" key="1">
    <citation type="submission" date="2018-11" db="EMBL/GenBank/DDBJ databases">
        <title>Saccharopolyspora rhizosphaerae sp. nov., an actinomycete isolated from rhizosphere soil in Thailand.</title>
        <authorList>
            <person name="Intra B."/>
            <person name="Euanorasetr J."/>
            <person name="Take A."/>
            <person name="Inahashi Y."/>
            <person name="Mori M."/>
            <person name="Panbangred W."/>
            <person name="Matsumoto A."/>
        </authorList>
    </citation>
    <scope>NUCLEOTIDE SEQUENCE [LARGE SCALE GENOMIC DNA]</scope>
    <source>
        <strain evidence="3 4">H219</strain>
    </source>
</reference>
<organism evidence="3 4">
    <name type="scientific">Saccharopolyspora rhizosphaerae</name>
    <dbReference type="NCBI Taxonomy" id="2492662"/>
    <lineage>
        <taxon>Bacteria</taxon>
        <taxon>Bacillati</taxon>
        <taxon>Actinomycetota</taxon>
        <taxon>Actinomycetes</taxon>
        <taxon>Pseudonocardiales</taxon>
        <taxon>Pseudonocardiaceae</taxon>
        <taxon>Saccharopolyspora</taxon>
    </lineage>
</organism>
<evidence type="ECO:0000313" key="4">
    <source>
        <dbReference type="Proteomes" id="UP000274515"/>
    </source>
</evidence>